<dbReference type="PANTHER" id="PTHR43622:SF7">
    <property type="entry name" value="3-DEHYDROQUINATE SYNTHASE, CHLOROPLASTIC"/>
    <property type="match status" value="1"/>
</dbReference>
<comment type="similarity">
    <text evidence="10">Belongs to the shikimate kinase family.</text>
</comment>
<dbReference type="PRINTS" id="PR01100">
    <property type="entry name" value="SHIKIMTKNASE"/>
</dbReference>
<keyword evidence="9" id="KW-0511">Multifunctional enzyme</keyword>
<evidence type="ECO:0000259" key="11">
    <source>
        <dbReference type="Pfam" id="PF01761"/>
    </source>
</evidence>
<dbReference type="Gene3D" id="3.40.50.1970">
    <property type="match status" value="1"/>
</dbReference>
<comment type="catalytic activity">
    <reaction evidence="1">
        <text>7-phospho-2-dehydro-3-deoxy-D-arabino-heptonate = 3-dehydroquinate + phosphate</text>
        <dbReference type="Rhea" id="RHEA:21968"/>
        <dbReference type="ChEBI" id="CHEBI:32364"/>
        <dbReference type="ChEBI" id="CHEBI:43474"/>
        <dbReference type="ChEBI" id="CHEBI:58394"/>
        <dbReference type="EC" id="4.2.3.4"/>
    </reaction>
</comment>
<reference evidence="13 14" key="1">
    <citation type="submission" date="2023-11" db="EMBL/GenBank/DDBJ databases">
        <authorList>
            <person name="Xu M."/>
            <person name="Jiang T."/>
        </authorList>
    </citation>
    <scope>NUCLEOTIDE SEQUENCE [LARGE SCALE GENOMIC DNA]</scope>
    <source>
        <strain evidence="13 14">SD</strain>
    </source>
</reference>
<dbReference type="InterPro" id="IPR027417">
    <property type="entry name" value="P-loop_NTPase"/>
</dbReference>
<proteinExistence type="inferred from homology"/>
<evidence type="ECO:0000313" key="14">
    <source>
        <dbReference type="Proteomes" id="UP001277761"/>
    </source>
</evidence>
<evidence type="ECO:0000256" key="7">
    <source>
        <dbReference type="ARBA" id="ARBA00023141"/>
    </source>
</evidence>
<dbReference type="InterPro" id="IPR050071">
    <property type="entry name" value="Dehydroquinate_synthase"/>
</dbReference>
<accession>A0ABU4VDT2</accession>
<dbReference type="GO" id="GO:0003856">
    <property type="term" value="F:3-dehydroquinate synthase activity"/>
    <property type="evidence" value="ECO:0007669"/>
    <property type="project" value="UniProtKB-EC"/>
</dbReference>
<feature type="binding site" evidence="10">
    <location>
        <position position="82"/>
    </location>
    <ligand>
        <name>substrate</name>
    </ligand>
</feature>
<dbReference type="Pfam" id="PF01202">
    <property type="entry name" value="SKI"/>
    <property type="match status" value="1"/>
</dbReference>
<dbReference type="InterPro" id="IPR030960">
    <property type="entry name" value="DHQS/DOIS_N"/>
</dbReference>
<comment type="catalytic activity">
    <reaction evidence="10">
        <text>shikimate + ATP = 3-phosphoshikimate + ADP + H(+)</text>
        <dbReference type="Rhea" id="RHEA:13121"/>
        <dbReference type="ChEBI" id="CHEBI:15378"/>
        <dbReference type="ChEBI" id="CHEBI:30616"/>
        <dbReference type="ChEBI" id="CHEBI:36208"/>
        <dbReference type="ChEBI" id="CHEBI:145989"/>
        <dbReference type="ChEBI" id="CHEBI:456216"/>
        <dbReference type="EC" id="2.7.1.71"/>
    </reaction>
</comment>
<comment type="caution">
    <text evidence="13">The sequence shown here is derived from an EMBL/GenBank/DDBJ whole genome shotgun (WGS) entry which is preliminary data.</text>
</comment>
<feature type="binding site" evidence="10">
    <location>
        <begin position="13"/>
        <end position="18"/>
    </location>
    <ligand>
        <name>ATP</name>
        <dbReference type="ChEBI" id="CHEBI:30616"/>
    </ligand>
</feature>
<dbReference type="Gene3D" id="3.40.50.300">
    <property type="entry name" value="P-loop containing nucleotide triphosphate hydrolases"/>
    <property type="match status" value="1"/>
</dbReference>
<dbReference type="InterPro" id="IPR000623">
    <property type="entry name" value="Shikimate_kinase/TSH1"/>
</dbReference>
<dbReference type="Pfam" id="PF24621">
    <property type="entry name" value="DHQS_C"/>
    <property type="match status" value="1"/>
</dbReference>
<gene>
    <name evidence="13" type="primary">aroB</name>
    <name evidence="10" type="synonym">aroK</name>
    <name evidence="13" type="ORF">SK069_00015</name>
</gene>
<feature type="binding site" evidence="10">
    <location>
        <position position="59"/>
    </location>
    <ligand>
        <name>substrate</name>
    </ligand>
</feature>
<sequence length="511" mass="54488">MARPAIVLIGFMGAGKTTGARMFASALGTRVVDSDKRIEKRLGCSIAEYFAREGEAAFRRVEEEVAGTLLERADGGVIALGGGTVGSERVRRALERHTVVLLQVSRATAWKRAKRSDRPLARDRRAFDRLFAERETLYESVADVLLPEVDRQKLKPAVPVIARAHEAAPGTTLLWSHAGDGGAPVWLRPGLLRELPPWPLPEASRRIAITDETVAEHHAGRVPGLAGMIEIPPGERHKTLATCERVWGALAAQGVTRSDHLVAIGGGVVGDLAGFVAATYQRGVPVVQVPTTLVAQVDSAYGGKTGVDLPSAKNYVGAFHQPAAVMVDPDVLTTLPPEELAAGYAEVVKTAIIAGGALWEQVASGAPVDPLMVRRCARTKLQVVAEDERDGGRRQVLNLGHTIGHAIETVTDYRRYRHGEAVALGLLAALRLSGQEALREQVGELLRNAGLPTTMDPAIDVDAVQEATSRDKKRLGAGPVPFVVVRAPGDVRYGQQLGAKDVRAAIAELAG</sequence>
<evidence type="ECO:0000256" key="10">
    <source>
        <dbReference type="HAMAP-Rule" id="MF_00109"/>
    </source>
</evidence>
<keyword evidence="14" id="KW-1185">Reference proteome</keyword>
<evidence type="ECO:0000256" key="2">
    <source>
        <dbReference type="ARBA" id="ARBA00001911"/>
    </source>
</evidence>
<dbReference type="CDD" id="cd08195">
    <property type="entry name" value="DHQS"/>
    <property type="match status" value="1"/>
</dbReference>
<name>A0ABU4VDT2_9ACTN</name>
<keyword evidence="4 10" id="KW-0963">Cytoplasm</keyword>
<comment type="cofactor">
    <cofactor evidence="2">
        <name>NAD(+)</name>
        <dbReference type="ChEBI" id="CHEBI:57540"/>
    </cofactor>
</comment>
<comment type="function">
    <text evidence="10">Catalyzes the specific phosphorylation of the 3-hydroxyl group of shikimic acid using ATP as a cosubstrate.</text>
</comment>
<dbReference type="InterPro" id="IPR016037">
    <property type="entry name" value="DHQ_synth_AroB"/>
</dbReference>
<dbReference type="Pfam" id="PF01761">
    <property type="entry name" value="DHQ_synthase"/>
    <property type="match status" value="1"/>
</dbReference>
<keyword evidence="8 13" id="KW-0456">Lyase</keyword>
<feature type="domain" description="3-dehydroquinate synthase C-terminal" evidence="12">
    <location>
        <begin position="343"/>
        <end position="473"/>
    </location>
</feature>
<evidence type="ECO:0000259" key="12">
    <source>
        <dbReference type="Pfam" id="PF24621"/>
    </source>
</evidence>
<dbReference type="HAMAP" id="MF_00109">
    <property type="entry name" value="Shikimate_kinase"/>
    <property type="match status" value="1"/>
</dbReference>
<keyword evidence="10" id="KW-0547">Nucleotide-binding</keyword>
<organism evidence="13 14">
    <name type="scientific">Patulibacter brassicae</name>
    <dbReference type="NCBI Taxonomy" id="1705717"/>
    <lineage>
        <taxon>Bacteria</taxon>
        <taxon>Bacillati</taxon>
        <taxon>Actinomycetota</taxon>
        <taxon>Thermoleophilia</taxon>
        <taxon>Solirubrobacterales</taxon>
        <taxon>Patulibacteraceae</taxon>
        <taxon>Patulibacter</taxon>
    </lineage>
</organism>
<dbReference type="Gene3D" id="1.20.1090.10">
    <property type="entry name" value="Dehydroquinate synthase-like - alpha domain"/>
    <property type="match status" value="1"/>
</dbReference>
<feature type="binding site" evidence="10">
    <location>
        <position position="118"/>
    </location>
    <ligand>
        <name>ATP</name>
        <dbReference type="ChEBI" id="CHEBI:30616"/>
    </ligand>
</feature>
<evidence type="ECO:0000256" key="5">
    <source>
        <dbReference type="ARBA" id="ARBA00022605"/>
    </source>
</evidence>
<evidence type="ECO:0000256" key="6">
    <source>
        <dbReference type="ARBA" id="ARBA00023027"/>
    </source>
</evidence>
<comment type="cofactor">
    <cofactor evidence="10">
        <name>Mg(2+)</name>
        <dbReference type="ChEBI" id="CHEBI:18420"/>
    </cofactor>
    <text evidence="10">Binds 1 Mg(2+) ion per subunit.</text>
</comment>
<protein>
    <recommendedName>
        <fullName evidence="10">Shikimate kinase</fullName>
        <shortName evidence="10">SK</shortName>
        <ecNumber evidence="10">2.7.1.71</ecNumber>
    </recommendedName>
</protein>
<comment type="subcellular location">
    <subcellularLocation>
        <location evidence="10">Cytoplasm</location>
    </subcellularLocation>
</comment>
<evidence type="ECO:0000256" key="4">
    <source>
        <dbReference type="ARBA" id="ARBA00022490"/>
    </source>
</evidence>
<feature type="binding site" evidence="10">
    <location>
        <position position="151"/>
    </location>
    <ligand>
        <name>ATP</name>
        <dbReference type="ChEBI" id="CHEBI:30616"/>
    </ligand>
</feature>
<keyword evidence="10" id="KW-0479">Metal-binding</keyword>
<keyword evidence="10" id="KW-0067">ATP-binding</keyword>
<dbReference type="RefSeq" id="WP_319952117.1">
    <property type="nucleotide sequence ID" value="NZ_JAXAVX010000001.1"/>
</dbReference>
<evidence type="ECO:0000256" key="9">
    <source>
        <dbReference type="ARBA" id="ARBA00023268"/>
    </source>
</evidence>
<keyword evidence="10" id="KW-0418">Kinase</keyword>
<dbReference type="InterPro" id="IPR056179">
    <property type="entry name" value="DHQS_C"/>
</dbReference>
<comment type="pathway">
    <text evidence="10">Metabolic intermediate biosynthesis; chorismate biosynthesis; chorismate from D-erythrose 4-phosphate and phosphoenolpyruvate: step 5/7.</text>
</comment>
<dbReference type="EC" id="2.7.1.71" evidence="10"/>
<evidence type="ECO:0000313" key="13">
    <source>
        <dbReference type="EMBL" id="MDX8149963.1"/>
    </source>
</evidence>
<feature type="binding site" evidence="10">
    <location>
        <position position="35"/>
    </location>
    <ligand>
        <name>substrate</name>
    </ligand>
</feature>
<evidence type="ECO:0000256" key="3">
    <source>
        <dbReference type="ARBA" id="ARBA00004661"/>
    </source>
</evidence>
<keyword evidence="7 10" id="KW-0057">Aromatic amino acid biosynthesis</keyword>
<comment type="subunit">
    <text evidence="10">Monomer.</text>
</comment>
<dbReference type="Proteomes" id="UP001277761">
    <property type="component" value="Unassembled WGS sequence"/>
</dbReference>
<feature type="binding site" evidence="10">
    <location>
        <position position="134"/>
    </location>
    <ligand>
        <name>substrate</name>
    </ligand>
</feature>
<keyword evidence="10" id="KW-0460">Magnesium</keyword>
<evidence type="ECO:0000256" key="1">
    <source>
        <dbReference type="ARBA" id="ARBA00001393"/>
    </source>
</evidence>
<evidence type="ECO:0000256" key="8">
    <source>
        <dbReference type="ARBA" id="ARBA00023239"/>
    </source>
</evidence>
<dbReference type="CDD" id="cd00464">
    <property type="entry name" value="SK"/>
    <property type="match status" value="1"/>
</dbReference>
<keyword evidence="10" id="KW-0808">Transferase</keyword>
<dbReference type="EMBL" id="JAXAVX010000001">
    <property type="protein sequence ID" value="MDX8149963.1"/>
    <property type="molecule type" value="Genomic_DNA"/>
</dbReference>
<dbReference type="InterPro" id="IPR031322">
    <property type="entry name" value="Shikimate/glucono_kinase"/>
</dbReference>
<dbReference type="SUPFAM" id="SSF52540">
    <property type="entry name" value="P-loop containing nucleoside triphosphate hydrolases"/>
    <property type="match status" value="1"/>
</dbReference>
<dbReference type="SUPFAM" id="SSF56796">
    <property type="entry name" value="Dehydroquinate synthase-like"/>
    <property type="match status" value="1"/>
</dbReference>
<keyword evidence="6" id="KW-0520">NAD</keyword>
<feature type="binding site" evidence="10">
    <location>
        <position position="17"/>
    </location>
    <ligand>
        <name>Mg(2+)</name>
        <dbReference type="ChEBI" id="CHEBI:18420"/>
    </ligand>
</feature>
<comment type="pathway">
    <text evidence="3">Metabolic intermediate biosynthesis; chorismate biosynthesis; chorismate from D-erythrose 4-phosphate and phosphoenolpyruvate: step 2/7.</text>
</comment>
<dbReference type="NCBIfam" id="TIGR01357">
    <property type="entry name" value="aroB"/>
    <property type="match status" value="1"/>
</dbReference>
<feature type="domain" description="3-dehydroquinate synthase N-terminal" evidence="11">
    <location>
        <begin position="229"/>
        <end position="341"/>
    </location>
</feature>
<keyword evidence="5 10" id="KW-0028">Amino-acid biosynthesis</keyword>
<dbReference type="PANTHER" id="PTHR43622">
    <property type="entry name" value="3-DEHYDROQUINATE SYNTHASE"/>
    <property type="match status" value="1"/>
</dbReference>